<dbReference type="InterPro" id="IPR012967">
    <property type="entry name" value="COMT_dimerisation"/>
</dbReference>
<dbReference type="Pfam" id="PF08100">
    <property type="entry name" value="Dimerisation"/>
    <property type="match status" value="1"/>
</dbReference>
<name>A0A809WS53_9BRAD</name>
<dbReference type="PIRSF" id="PIRSF005739">
    <property type="entry name" value="O-mtase"/>
    <property type="match status" value="1"/>
</dbReference>
<dbReference type="EMBL" id="AP023091">
    <property type="protein sequence ID" value="BCE17746.1"/>
    <property type="molecule type" value="Genomic_DNA"/>
</dbReference>
<dbReference type="PANTHER" id="PTHR43712">
    <property type="entry name" value="PUTATIVE (AFU_ORTHOLOGUE AFUA_4G14580)-RELATED"/>
    <property type="match status" value="1"/>
</dbReference>
<keyword evidence="3" id="KW-0949">S-adenosyl-L-methionine</keyword>
<dbReference type="PROSITE" id="PS51683">
    <property type="entry name" value="SAM_OMT_II"/>
    <property type="match status" value="1"/>
</dbReference>
<feature type="domain" description="O-methyltransferase C-terminal" evidence="5">
    <location>
        <begin position="111"/>
        <end position="318"/>
    </location>
</feature>
<dbReference type="PANTHER" id="PTHR43712:SF2">
    <property type="entry name" value="O-METHYLTRANSFERASE CICE"/>
    <property type="match status" value="1"/>
</dbReference>
<evidence type="ECO:0000259" key="5">
    <source>
        <dbReference type="Pfam" id="PF00891"/>
    </source>
</evidence>
<protein>
    <submittedName>
        <fullName evidence="7">Hydroxyindole O-methyltransferase</fullName>
    </submittedName>
</protein>
<dbReference type="GO" id="GO:0032259">
    <property type="term" value="P:methylation"/>
    <property type="evidence" value="ECO:0007669"/>
    <property type="project" value="UniProtKB-KW"/>
</dbReference>
<organism evidence="7">
    <name type="scientific">Bradyrhizobium diazoefficiens</name>
    <dbReference type="NCBI Taxonomy" id="1355477"/>
    <lineage>
        <taxon>Bacteria</taxon>
        <taxon>Pseudomonadati</taxon>
        <taxon>Pseudomonadota</taxon>
        <taxon>Alphaproteobacteria</taxon>
        <taxon>Hyphomicrobiales</taxon>
        <taxon>Nitrobacteraceae</taxon>
        <taxon>Bradyrhizobium</taxon>
    </lineage>
</organism>
<dbReference type="InterPro" id="IPR029063">
    <property type="entry name" value="SAM-dependent_MTases_sf"/>
</dbReference>
<dbReference type="GO" id="GO:0008171">
    <property type="term" value="F:O-methyltransferase activity"/>
    <property type="evidence" value="ECO:0007669"/>
    <property type="project" value="InterPro"/>
</dbReference>
<evidence type="ECO:0000313" key="7">
    <source>
        <dbReference type="EMBL" id="BCE17746.1"/>
    </source>
</evidence>
<dbReference type="GO" id="GO:0046983">
    <property type="term" value="F:protein dimerization activity"/>
    <property type="evidence" value="ECO:0007669"/>
    <property type="project" value="InterPro"/>
</dbReference>
<evidence type="ECO:0000256" key="1">
    <source>
        <dbReference type="ARBA" id="ARBA00022603"/>
    </source>
</evidence>
<evidence type="ECO:0000256" key="4">
    <source>
        <dbReference type="PIRSR" id="PIRSR005739-1"/>
    </source>
</evidence>
<keyword evidence="1 7" id="KW-0489">Methyltransferase</keyword>
<dbReference type="SUPFAM" id="SSF53335">
    <property type="entry name" value="S-adenosyl-L-methionine-dependent methyltransferases"/>
    <property type="match status" value="1"/>
</dbReference>
<dbReference type="InterPro" id="IPR036390">
    <property type="entry name" value="WH_DNA-bd_sf"/>
</dbReference>
<dbReference type="Pfam" id="PF00891">
    <property type="entry name" value="Methyltransf_2"/>
    <property type="match status" value="1"/>
</dbReference>
<keyword evidence="2 7" id="KW-0808">Transferase</keyword>
<evidence type="ECO:0000256" key="3">
    <source>
        <dbReference type="ARBA" id="ARBA00022691"/>
    </source>
</evidence>
<proteinExistence type="predicted"/>
<feature type="active site" description="Proton acceptor" evidence="4">
    <location>
        <position position="246"/>
    </location>
</feature>
<dbReference type="CDD" id="cd02440">
    <property type="entry name" value="AdoMet_MTases"/>
    <property type="match status" value="1"/>
</dbReference>
<evidence type="ECO:0000256" key="2">
    <source>
        <dbReference type="ARBA" id="ARBA00022679"/>
    </source>
</evidence>
<dbReference type="InterPro" id="IPR036388">
    <property type="entry name" value="WH-like_DNA-bd_sf"/>
</dbReference>
<evidence type="ECO:0000259" key="6">
    <source>
        <dbReference type="Pfam" id="PF08100"/>
    </source>
</evidence>
<feature type="domain" description="O-methyltransferase dimerisation" evidence="6">
    <location>
        <begin position="16"/>
        <end position="88"/>
    </location>
</feature>
<dbReference type="SUPFAM" id="SSF46785">
    <property type="entry name" value="Winged helix' DNA-binding domain"/>
    <property type="match status" value="1"/>
</dbReference>
<dbReference type="Gene3D" id="1.10.10.10">
    <property type="entry name" value="Winged helix-like DNA-binding domain superfamily/Winged helix DNA-binding domain"/>
    <property type="match status" value="1"/>
</dbReference>
<dbReference type="AlphaFoldDB" id="A0A809WS53"/>
<accession>A0A809WS53</accession>
<dbReference type="Gene3D" id="3.40.50.150">
    <property type="entry name" value="Vaccinia Virus protein VP39"/>
    <property type="match status" value="1"/>
</dbReference>
<gene>
    <name evidence="7" type="primary">hioM</name>
    <name evidence="7" type="ORF">XF1B_04270</name>
</gene>
<sequence>MTCEHPRTDRLFEIGSAYRQAKVLLSAVELGVFSELAAGPLDARELASRIQVHGRAARDFFDALVATGLLTRDDEGRYRNTEESDLYLDQAKPTYLGASFDQYNRREYALWGSLTQSLQTGNPAAETHGQDHFGSLYNDAVRFRTFVSAMTSGSLLASQGIANQFPWENYQTLCDVGTAQGCLPVQVALAHPHVRAIGFDLPMLCSAFEEYAAERNVADRVSFAGGDFFKDPLPQADVIVLGRVLHNWDLEAKKMLLDKAYRSIRTGGAVIVYDMLIDDDRRTSTTGLLSSLNMLLWTAGGFGYTATDCTRWMRSAGFTKTMVRNLPGGNSMIIGEK</sequence>
<dbReference type="InterPro" id="IPR016461">
    <property type="entry name" value="COMT-like"/>
</dbReference>
<dbReference type="InterPro" id="IPR001077">
    <property type="entry name" value="COMT_C"/>
</dbReference>
<reference evidence="7" key="1">
    <citation type="submission" date="2020-05" db="EMBL/GenBank/DDBJ databases">
        <title>Complete genome sequence of Bradyrhizobium diazoefficiens XF1 isolated from soybean nodule.</title>
        <authorList>
            <person name="Noda R."/>
            <person name="Kakizaki K."/>
            <person name="Minamisawa K."/>
        </authorList>
    </citation>
    <scope>NUCLEOTIDE SEQUENCE</scope>
    <source>
        <strain evidence="7">XF1</strain>
    </source>
</reference>